<sequence length="254" mass="28117">MDNNEIHAEFCYTSNSSIECETRAPWGIELDPRRAVNQGDQCHNRGSIGQIKEQEHFCFFQTCRCHKCTFFSGCRRIWPTESTLKMEQEMYLNGHLTEGSIQSGPAPLQTDNHVQKSVVQAGVTSKVPRDSADDSFPRIFVSALDSSTLEEATNNFSYQETPETLCIAPHDLNASDQDIAALEWQRKLEAAEALLTLRNSFQDPPESVSVLQPSPASVSAEDKEVQSTSPCLRPRLASSVSLPIGHLGCISLLS</sequence>
<evidence type="ECO:0000256" key="4">
    <source>
        <dbReference type="SAM" id="MobiDB-lite"/>
    </source>
</evidence>
<dbReference type="InterPro" id="IPR026607">
    <property type="entry name" value="DMRT"/>
</dbReference>
<dbReference type="Pfam" id="PF15791">
    <property type="entry name" value="DMRT-like"/>
    <property type="match status" value="1"/>
</dbReference>
<dbReference type="SUPFAM" id="SSF82927">
    <property type="entry name" value="Cysteine-rich DNA binding domain, (DM domain)"/>
    <property type="match status" value="1"/>
</dbReference>
<comment type="similarity">
    <text evidence="1">Belongs to the DMRT family.</text>
</comment>
<keyword evidence="2" id="KW-0805">Transcription regulation</keyword>
<dbReference type="RefSeq" id="XP_060038767.1">
    <property type="nucleotide sequence ID" value="XM_060182784.1"/>
</dbReference>
<feature type="region of interest" description="Disordered" evidence="4">
    <location>
        <begin position="203"/>
        <end position="226"/>
    </location>
</feature>
<keyword evidence="3" id="KW-0804">Transcription</keyword>
<evidence type="ECO:0000256" key="3">
    <source>
        <dbReference type="ARBA" id="ARBA00023163"/>
    </source>
</evidence>
<feature type="domain" description="Doublesex- and mab-3-related transcription factor C1/C2 C-terminal" evidence="5">
    <location>
        <begin position="168"/>
        <end position="253"/>
    </location>
</feature>
<organism evidence="6 7">
    <name type="scientific">Erinaceus europaeus</name>
    <name type="common">Western European hedgehog</name>
    <dbReference type="NCBI Taxonomy" id="9365"/>
    <lineage>
        <taxon>Eukaryota</taxon>
        <taxon>Metazoa</taxon>
        <taxon>Chordata</taxon>
        <taxon>Craniata</taxon>
        <taxon>Vertebrata</taxon>
        <taxon>Euteleostomi</taxon>
        <taxon>Mammalia</taxon>
        <taxon>Eutheria</taxon>
        <taxon>Laurasiatheria</taxon>
        <taxon>Eulipotyphla</taxon>
        <taxon>Erinaceidae</taxon>
        <taxon>Erinaceinae</taxon>
        <taxon>Erinaceus</taxon>
    </lineage>
</organism>
<dbReference type="PANTHER" id="PTHR12322">
    <property type="entry name" value="DOUBLESEX AND MAB-3 RELATED TRANSCRIPTION FACTOR DMRT"/>
    <property type="match status" value="1"/>
</dbReference>
<evidence type="ECO:0000313" key="7">
    <source>
        <dbReference type="RefSeq" id="XP_060038767.1"/>
    </source>
</evidence>
<gene>
    <name evidence="7" type="primary">LOC132535776</name>
</gene>
<name>A0ABM3WQC6_ERIEU</name>
<dbReference type="InterPro" id="IPR036407">
    <property type="entry name" value="DM_DNA-bd_sf"/>
</dbReference>
<dbReference type="InterPro" id="IPR031577">
    <property type="entry name" value="DMRT-C1/C2_C"/>
</dbReference>
<evidence type="ECO:0000256" key="1">
    <source>
        <dbReference type="ARBA" id="ARBA00006834"/>
    </source>
</evidence>
<dbReference type="PANTHER" id="PTHR12322:SF17">
    <property type="entry name" value="DM DOMAIN-CONTAINING PROTEIN"/>
    <property type="match status" value="1"/>
</dbReference>
<evidence type="ECO:0000256" key="2">
    <source>
        <dbReference type="ARBA" id="ARBA00023015"/>
    </source>
</evidence>
<dbReference type="GeneID" id="132535776"/>
<keyword evidence="6" id="KW-1185">Reference proteome</keyword>
<accession>A0ABM3WQC6</accession>
<evidence type="ECO:0000259" key="5">
    <source>
        <dbReference type="Pfam" id="PF15791"/>
    </source>
</evidence>
<evidence type="ECO:0000313" key="6">
    <source>
        <dbReference type="Proteomes" id="UP001652624"/>
    </source>
</evidence>
<dbReference type="Proteomes" id="UP001652624">
    <property type="component" value="Chromosome X"/>
</dbReference>
<proteinExistence type="inferred from homology"/>
<protein>
    <submittedName>
        <fullName evidence="7">Doublesex- and mab-3-related transcription factor C2-like</fullName>
    </submittedName>
</protein>
<reference evidence="7" key="1">
    <citation type="submission" date="2025-08" db="UniProtKB">
        <authorList>
            <consortium name="RefSeq"/>
        </authorList>
    </citation>
    <scope>IDENTIFICATION</scope>
</reference>